<dbReference type="AlphaFoldDB" id="A0A2I0AER8"/>
<dbReference type="STRING" id="1088818.A0A2I0AER8"/>
<evidence type="ECO:0000313" key="2">
    <source>
        <dbReference type="EMBL" id="PKA54041.1"/>
    </source>
</evidence>
<dbReference type="OrthoDB" id="2017825at2759"/>
<dbReference type="EMBL" id="KZ451987">
    <property type="protein sequence ID" value="PKA54041.1"/>
    <property type="molecule type" value="Genomic_DNA"/>
</dbReference>
<accession>A0A2I0AER8</accession>
<feature type="compositionally biased region" description="Polar residues" evidence="1">
    <location>
        <begin position="283"/>
        <end position="299"/>
    </location>
</feature>
<dbReference type="Proteomes" id="UP000236161">
    <property type="component" value="Unassembled WGS sequence"/>
</dbReference>
<dbReference type="PANTHER" id="PTHR35097">
    <property type="entry name" value="GDSL ESTERASE/LIPASE"/>
    <property type="match status" value="1"/>
</dbReference>
<proteinExistence type="predicted"/>
<evidence type="ECO:0000256" key="1">
    <source>
        <dbReference type="SAM" id="MobiDB-lite"/>
    </source>
</evidence>
<reference evidence="2 3" key="1">
    <citation type="journal article" date="2017" name="Nature">
        <title>The Apostasia genome and the evolution of orchids.</title>
        <authorList>
            <person name="Zhang G.Q."/>
            <person name="Liu K.W."/>
            <person name="Li Z."/>
            <person name="Lohaus R."/>
            <person name="Hsiao Y.Y."/>
            <person name="Niu S.C."/>
            <person name="Wang J.Y."/>
            <person name="Lin Y.C."/>
            <person name="Xu Q."/>
            <person name="Chen L.J."/>
            <person name="Yoshida K."/>
            <person name="Fujiwara S."/>
            <person name="Wang Z.W."/>
            <person name="Zhang Y.Q."/>
            <person name="Mitsuda N."/>
            <person name="Wang M."/>
            <person name="Liu G.H."/>
            <person name="Pecoraro L."/>
            <person name="Huang H.X."/>
            <person name="Xiao X.J."/>
            <person name="Lin M."/>
            <person name="Wu X.Y."/>
            <person name="Wu W.L."/>
            <person name="Chen Y.Y."/>
            <person name="Chang S.B."/>
            <person name="Sakamoto S."/>
            <person name="Ohme-Takagi M."/>
            <person name="Yagi M."/>
            <person name="Zeng S.J."/>
            <person name="Shen C.Y."/>
            <person name="Yeh C.M."/>
            <person name="Luo Y.B."/>
            <person name="Tsai W.C."/>
            <person name="Van de Peer Y."/>
            <person name="Liu Z.J."/>
        </authorList>
    </citation>
    <scope>NUCLEOTIDE SEQUENCE [LARGE SCALE GENOMIC DNA]</scope>
    <source>
        <strain evidence="3">cv. Shenzhen</strain>
        <tissue evidence="2">Stem</tissue>
    </source>
</reference>
<sequence length="407" mass="45003">MEPLVFAVDRIKAFGRSTQMFVKGVLQRCRKQSNQNPIEILKRLQREAFSDLMKLRDRQDKVERILSFYKTGKGGPFQDASTHIKGLINGDCALTFLEDDYQLACDNLDRSGAKRGIDLRFTFETPINQRDLLVAEFLAGPYGFTDQNNANLALAKLMYLANVYDWLSAALVPIGAQCMDFGAPTSQQGTKRGRRSSFWPPQFQQCQSCGIGFTVKDSTIAASLAGLVSGTREKDSSVDYIDLSTFFQVLYQPSQEARLAMSAVWRCRSSTQHLKLGPIALPPSNSKQGTSSSTPSKGVDVSTQASIALMLESQLDGGTNLDGWIEMWKSCPGGLKWGVSLSDSPDDELGWGLKMGGHSEGHFKQLWMEGFLTFNLGDKAVLQPGILYMVNGNSRTPALLLRSSWFM</sequence>
<evidence type="ECO:0000313" key="3">
    <source>
        <dbReference type="Proteomes" id="UP000236161"/>
    </source>
</evidence>
<keyword evidence="3" id="KW-1185">Reference proteome</keyword>
<dbReference type="PANTHER" id="PTHR35097:SF1">
    <property type="entry name" value="GDSL ESTERASE_LIPASE"/>
    <property type="match status" value="1"/>
</dbReference>
<name>A0A2I0AER8_9ASPA</name>
<protein>
    <submittedName>
        <fullName evidence="2">Uncharacterized protein</fullName>
    </submittedName>
</protein>
<organism evidence="2 3">
    <name type="scientific">Apostasia shenzhenica</name>
    <dbReference type="NCBI Taxonomy" id="1088818"/>
    <lineage>
        <taxon>Eukaryota</taxon>
        <taxon>Viridiplantae</taxon>
        <taxon>Streptophyta</taxon>
        <taxon>Embryophyta</taxon>
        <taxon>Tracheophyta</taxon>
        <taxon>Spermatophyta</taxon>
        <taxon>Magnoliopsida</taxon>
        <taxon>Liliopsida</taxon>
        <taxon>Asparagales</taxon>
        <taxon>Orchidaceae</taxon>
        <taxon>Apostasioideae</taxon>
        <taxon>Apostasia</taxon>
    </lineage>
</organism>
<feature type="region of interest" description="Disordered" evidence="1">
    <location>
        <begin position="276"/>
        <end position="299"/>
    </location>
</feature>
<gene>
    <name evidence="2" type="ORF">AXF42_Ash016206</name>
</gene>